<dbReference type="EMBL" id="JASDAP010000230">
    <property type="protein sequence ID" value="KAK1875125.1"/>
    <property type="molecule type" value="Genomic_DNA"/>
</dbReference>
<accession>A0AAD9B0M9</accession>
<reference evidence="2" key="1">
    <citation type="submission" date="2023-04" db="EMBL/GenBank/DDBJ databases">
        <title>Chromosome-level genome of Chaenocephalus aceratus.</title>
        <authorList>
            <person name="Park H."/>
        </authorList>
    </citation>
    <scope>NUCLEOTIDE SEQUENCE</scope>
    <source>
        <strain evidence="2">DE</strain>
        <tissue evidence="2">Muscle</tissue>
    </source>
</reference>
<gene>
    <name evidence="2" type="ORF">KUDE01_000077</name>
</gene>
<dbReference type="AlphaFoldDB" id="A0AAD9B0M9"/>
<dbReference type="Proteomes" id="UP001228049">
    <property type="component" value="Unassembled WGS sequence"/>
</dbReference>
<name>A0AAD9B0M9_DISEL</name>
<feature type="region of interest" description="Disordered" evidence="1">
    <location>
        <begin position="1"/>
        <end position="26"/>
    </location>
</feature>
<sequence length="91" mass="10411">MEMSAADGGLGRSAHRQRSGTVKRKRWGGLRQQWKLLGLFEIDEQHEFYSLTCMMKEGLAAASQSTIDNAPRKRNRKPFSWLCFKCSTMVT</sequence>
<feature type="compositionally biased region" description="Basic residues" evidence="1">
    <location>
        <begin position="13"/>
        <end position="26"/>
    </location>
</feature>
<evidence type="ECO:0000256" key="1">
    <source>
        <dbReference type="SAM" id="MobiDB-lite"/>
    </source>
</evidence>
<keyword evidence="3" id="KW-1185">Reference proteome</keyword>
<evidence type="ECO:0000313" key="3">
    <source>
        <dbReference type="Proteomes" id="UP001228049"/>
    </source>
</evidence>
<comment type="caution">
    <text evidence="2">The sequence shown here is derived from an EMBL/GenBank/DDBJ whole genome shotgun (WGS) entry which is preliminary data.</text>
</comment>
<proteinExistence type="predicted"/>
<organism evidence="2 3">
    <name type="scientific">Dissostichus eleginoides</name>
    <name type="common">Patagonian toothfish</name>
    <name type="synonym">Dissostichus amissus</name>
    <dbReference type="NCBI Taxonomy" id="100907"/>
    <lineage>
        <taxon>Eukaryota</taxon>
        <taxon>Metazoa</taxon>
        <taxon>Chordata</taxon>
        <taxon>Craniata</taxon>
        <taxon>Vertebrata</taxon>
        <taxon>Euteleostomi</taxon>
        <taxon>Actinopterygii</taxon>
        <taxon>Neopterygii</taxon>
        <taxon>Teleostei</taxon>
        <taxon>Neoteleostei</taxon>
        <taxon>Acanthomorphata</taxon>
        <taxon>Eupercaria</taxon>
        <taxon>Perciformes</taxon>
        <taxon>Notothenioidei</taxon>
        <taxon>Nototheniidae</taxon>
        <taxon>Dissostichus</taxon>
    </lineage>
</organism>
<protein>
    <submittedName>
        <fullName evidence="2">Phosphatidylinositol 4-phosphate 5-kinase-like protein 1</fullName>
    </submittedName>
</protein>
<evidence type="ECO:0000313" key="2">
    <source>
        <dbReference type="EMBL" id="KAK1875125.1"/>
    </source>
</evidence>